<feature type="domain" description="SnoaL-like" evidence="1">
    <location>
        <begin position="5"/>
        <end position="121"/>
    </location>
</feature>
<name>A0ABN2ZDP8_9ACTN</name>
<evidence type="ECO:0000313" key="3">
    <source>
        <dbReference type="Proteomes" id="UP001500443"/>
    </source>
</evidence>
<comment type="caution">
    <text evidence="2">The sequence shown here is derived from an EMBL/GenBank/DDBJ whole genome shotgun (WGS) entry which is preliminary data.</text>
</comment>
<dbReference type="Proteomes" id="UP001500443">
    <property type="component" value="Unassembled WGS sequence"/>
</dbReference>
<gene>
    <name evidence="2" type="ORF">GCM10009802_50940</name>
</gene>
<dbReference type="Pfam" id="PF13577">
    <property type="entry name" value="SnoaL_4"/>
    <property type="match status" value="1"/>
</dbReference>
<dbReference type="InterPro" id="IPR037401">
    <property type="entry name" value="SnoaL-like"/>
</dbReference>
<evidence type="ECO:0000259" key="1">
    <source>
        <dbReference type="Pfam" id="PF13577"/>
    </source>
</evidence>
<sequence length="137" mass="14542">MQVGGLLDRYLIGLDTEKLDDAWARGIFTEDAAVVFPMNAHQGIEGLAEWHRASLAAFARTQHLNSPAVVECAGDTATLRANLVSTHVHHSDAARSDLFTVGTSVTGSALRTADGWRLTALTFAVIWMDGEPPGGAG</sequence>
<proteinExistence type="predicted"/>
<accession>A0ABN2ZDP8</accession>
<reference evidence="2 3" key="1">
    <citation type="journal article" date="2019" name="Int. J. Syst. Evol. Microbiol.">
        <title>The Global Catalogue of Microorganisms (GCM) 10K type strain sequencing project: providing services to taxonomists for standard genome sequencing and annotation.</title>
        <authorList>
            <consortium name="The Broad Institute Genomics Platform"/>
            <consortium name="The Broad Institute Genome Sequencing Center for Infectious Disease"/>
            <person name="Wu L."/>
            <person name="Ma J."/>
        </authorList>
    </citation>
    <scope>NUCLEOTIDE SEQUENCE [LARGE SCALE GENOMIC DNA]</scope>
    <source>
        <strain evidence="2 3">JCM 15481</strain>
    </source>
</reference>
<keyword evidence="3" id="KW-1185">Reference proteome</keyword>
<evidence type="ECO:0000313" key="2">
    <source>
        <dbReference type="EMBL" id="GAA2140648.1"/>
    </source>
</evidence>
<organism evidence="2 3">
    <name type="scientific">Streptomyces synnematoformans</name>
    <dbReference type="NCBI Taxonomy" id="415721"/>
    <lineage>
        <taxon>Bacteria</taxon>
        <taxon>Bacillati</taxon>
        <taxon>Actinomycetota</taxon>
        <taxon>Actinomycetes</taxon>
        <taxon>Kitasatosporales</taxon>
        <taxon>Streptomycetaceae</taxon>
        <taxon>Streptomyces</taxon>
    </lineage>
</organism>
<dbReference type="SUPFAM" id="SSF54427">
    <property type="entry name" value="NTF2-like"/>
    <property type="match status" value="1"/>
</dbReference>
<dbReference type="InterPro" id="IPR032710">
    <property type="entry name" value="NTF2-like_dom_sf"/>
</dbReference>
<dbReference type="Gene3D" id="3.10.450.50">
    <property type="match status" value="1"/>
</dbReference>
<protein>
    <recommendedName>
        <fullName evidence="1">SnoaL-like domain-containing protein</fullName>
    </recommendedName>
</protein>
<dbReference type="EMBL" id="BAAAPF010000222">
    <property type="protein sequence ID" value="GAA2140648.1"/>
    <property type="molecule type" value="Genomic_DNA"/>
</dbReference>